<dbReference type="AlphaFoldDB" id="A0A956LZT7"/>
<evidence type="ECO:0000313" key="2">
    <source>
        <dbReference type="EMBL" id="MCA9727642.1"/>
    </source>
</evidence>
<sequence length="402" mass="45113">MNNDFSNWMRRSDRLRLSRLASALAMGALASAVLSGCANDFAGEEMRLGEEDKIRVLGMVIEPPEAAPGEAVEVTLHWYDPRPASTRIDWTVALEYDAGNYGVDPVERHYVDLSGSEVPNSTADEGDGFYSQSFSFLVPDSVLVWSPAVATLMQADEVADYASELAKWAEPTPAGWNGFFAALDAAYLDSLDDESASLIRSLADLFAAQIRFHARLEHGSTVDAARALTVRYSSALGSENVNENTQVSSLFLVGIPHDDVVWSERDEYEGEMEWTPIALDDEVHARVSVALQESWTYYLVCDGLTQTYRSPYFTGEVLEELMRYRWFRFRAADPTSDQPFFVTDDGNDADVYDLDEAVRIEPSTGERYRICVVLRDERPEWLRYQATPGQRVVLTDIDFEPR</sequence>
<accession>A0A956LZT7</accession>
<proteinExistence type="predicted"/>
<organism evidence="2 3">
    <name type="scientific">Eiseniibacteriota bacterium</name>
    <dbReference type="NCBI Taxonomy" id="2212470"/>
    <lineage>
        <taxon>Bacteria</taxon>
        <taxon>Candidatus Eiseniibacteriota</taxon>
    </lineage>
</organism>
<feature type="chain" id="PRO_5037559968" evidence="1">
    <location>
        <begin position="31"/>
        <end position="402"/>
    </location>
</feature>
<keyword evidence="1" id="KW-0732">Signal</keyword>
<evidence type="ECO:0000256" key="1">
    <source>
        <dbReference type="SAM" id="SignalP"/>
    </source>
</evidence>
<name>A0A956LZT7_UNCEI</name>
<reference evidence="2" key="2">
    <citation type="journal article" date="2021" name="Microbiome">
        <title>Successional dynamics and alternative stable states in a saline activated sludge microbial community over 9 years.</title>
        <authorList>
            <person name="Wang Y."/>
            <person name="Ye J."/>
            <person name="Ju F."/>
            <person name="Liu L."/>
            <person name="Boyd J.A."/>
            <person name="Deng Y."/>
            <person name="Parks D.H."/>
            <person name="Jiang X."/>
            <person name="Yin X."/>
            <person name="Woodcroft B.J."/>
            <person name="Tyson G.W."/>
            <person name="Hugenholtz P."/>
            <person name="Polz M.F."/>
            <person name="Zhang T."/>
        </authorList>
    </citation>
    <scope>NUCLEOTIDE SEQUENCE</scope>
    <source>
        <strain evidence="2">HKST-UBA01</strain>
    </source>
</reference>
<comment type="caution">
    <text evidence="2">The sequence shown here is derived from an EMBL/GenBank/DDBJ whole genome shotgun (WGS) entry which is preliminary data.</text>
</comment>
<reference evidence="2" key="1">
    <citation type="submission" date="2020-04" db="EMBL/GenBank/DDBJ databases">
        <authorList>
            <person name="Zhang T."/>
        </authorList>
    </citation>
    <scope>NUCLEOTIDE SEQUENCE</scope>
    <source>
        <strain evidence="2">HKST-UBA01</strain>
    </source>
</reference>
<protein>
    <submittedName>
        <fullName evidence="2">Uncharacterized protein</fullName>
    </submittedName>
</protein>
<gene>
    <name evidence="2" type="ORF">KC729_08160</name>
</gene>
<evidence type="ECO:0000313" key="3">
    <source>
        <dbReference type="Proteomes" id="UP000697710"/>
    </source>
</evidence>
<dbReference type="EMBL" id="JAGQHR010000205">
    <property type="protein sequence ID" value="MCA9727642.1"/>
    <property type="molecule type" value="Genomic_DNA"/>
</dbReference>
<dbReference type="Proteomes" id="UP000697710">
    <property type="component" value="Unassembled WGS sequence"/>
</dbReference>
<feature type="signal peptide" evidence="1">
    <location>
        <begin position="1"/>
        <end position="30"/>
    </location>
</feature>